<comment type="subcellular location">
    <subcellularLocation>
        <location evidence="1">Mitochondrion</location>
    </subcellularLocation>
</comment>
<gene>
    <name evidence="7" type="ORF">BCR41DRAFT_346438</name>
</gene>
<protein>
    <recommendedName>
        <fullName evidence="6">Large ribosomal subunit protein mL50</fullName>
    </recommendedName>
</protein>
<evidence type="ECO:0000256" key="3">
    <source>
        <dbReference type="ARBA" id="ARBA00022980"/>
    </source>
</evidence>
<dbReference type="Pfam" id="PF10501">
    <property type="entry name" value="Ribosomal_L50"/>
    <property type="match status" value="1"/>
</dbReference>
<evidence type="ECO:0000256" key="1">
    <source>
        <dbReference type="ARBA" id="ARBA00004173"/>
    </source>
</evidence>
<dbReference type="Proteomes" id="UP000193648">
    <property type="component" value="Unassembled WGS sequence"/>
</dbReference>
<accession>A0A1Y2H0K1</accession>
<organism evidence="7 8">
    <name type="scientific">Lobosporangium transversale</name>
    <dbReference type="NCBI Taxonomy" id="64571"/>
    <lineage>
        <taxon>Eukaryota</taxon>
        <taxon>Fungi</taxon>
        <taxon>Fungi incertae sedis</taxon>
        <taxon>Mucoromycota</taxon>
        <taxon>Mortierellomycotina</taxon>
        <taxon>Mortierellomycetes</taxon>
        <taxon>Mortierellales</taxon>
        <taxon>Mortierellaceae</taxon>
        <taxon>Lobosporangium</taxon>
    </lineage>
</organism>
<dbReference type="InParanoid" id="A0A1Y2H0K1"/>
<evidence type="ECO:0000256" key="2">
    <source>
        <dbReference type="ARBA" id="ARBA00008860"/>
    </source>
</evidence>
<evidence type="ECO:0000313" key="7">
    <source>
        <dbReference type="EMBL" id="ORZ28045.1"/>
    </source>
</evidence>
<comment type="similarity">
    <text evidence="2">Belongs to the mitochondrion-specific ribosomal protein mL50 family.</text>
</comment>
<evidence type="ECO:0000256" key="6">
    <source>
        <dbReference type="ARBA" id="ARBA00035183"/>
    </source>
</evidence>
<evidence type="ECO:0000313" key="8">
    <source>
        <dbReference type="Proteomes" id="UP000193648"/>
    </source>
</evidence>
<dbReference type="EMBL" id="MCFF01000003">
    <property type="protein sequence ID" value="ORZ28045.1"/>
    <property type="molecule type" value="Genomic_DNA"/>
</dbReference>
<keyword evidence="5" id="KW-0687">Ribonucleoprotein</keyword>
<dbReference type="AlphaFoldDB" id="A0A1Y2H0K1"/>
<name>A0A1Y2H0K1_9FUNG</name>
<comment type="caution">
    <text evidence="7">The sequence shown here is derived from an EMBL/GenBank/DDBJ whole genome shotgun (WGS) entry which is preliminary data.</text>
</comment>
<evidence type="ECO:0000256" key="5">
    <source>
        <dbReference type="ARBA" id="ARBA00023274"/>
    </source>
</evidence>
<sequence>MYSTRSLIATLATKQLSRSTPAASLHTVPALAEEKRGFLSRLNPFAKTETKPVQPHVKASELAGKLNVEIEEDEDKKPAPSWKSARQILTADQLEESIRSAASPFLDTSSSLYLNQIKLGNDPRLKFKVLKACVVSTGHEIPNKEIASIHNLRDVFTTLQRLEQERSALPENPQGHIVAEWFEKNKTTLPSNMIFIPYQKSRNVKKENRTTTNKRFL</sequence>
<dbReference type="GO" id="GO:1990904">
    <property type="term" value="C:ribonucleoprotein complex"/>
    <property type="evidence" value="ECO:0007669"/>
    <property type="project" value="UniProtKB-KW"/>
</dbReference>
<dbReference type="GO" id="GO:0005739">
    <property type="term" value="C:mitochondrion"/>
    <property type="evidence" value="ECO:0007669"/>
    <property type="project" value="UniProtKB-SubCell"/>
</dbReference>
<keyword evidence="4" id="KW-0496">Mitochondrion</keyword>
<keyword evidence="8" id="KW-1185">Reference proteome</keyword>
<dbReference type="GeneID" id="33564727"/>
<dbReference type="OrthoDB" id="6220758at2759"/>
<dbReference type="RefSeq" id="XP_021885748.1">
    <property type="nucleotide sequence ID" value="XM_022022883.1"/>
</dbReference>
<dbReference type="GO" id="GO:0005840">
    <property type="term" value="C:ribosome"/>
    <property type="evidence" value="ECO:0007669"/>
    <property type="project" value="UniProtKB-KW"/>
</dbReference>
<proteinExistence type="inferred from homology"/>
<dbReference type="InterPro" id="IPR018305">
    <property type="entry name" value="Ribosomal_m50"/>
</dbReference>
<evidence type="ECO:0000256" key="4">
    <source>
        <dbReference type="ARBA" id="ARBA00023128"/>
    </source>
</evidence>
<reference evidence="7 8" key="1">
    <citation type="submission" date="2016-07" db="EMBL/GenBank/DDBJ databases">
        <title>Pervasive Adenine N6-methylation of Active Genes in Fungi.</title>
        <authorList>
            <consortium name="DOE Joint Genome Institute"/>
            <person name="Mondo S.J."/>
            <person name="Dannebaum R.O."/>
            <person name="Kuo R.C."/>
            <person name="Labutti K."/>
            <person name="Haridas S."/>
            <person name="Kuo A."/>
            <person name="Salamov A."/>
            <person name="Ahrendt S.R."/>
            <person name="Lipzen A."/>
            <person name="Sullivan W."/>
            <person name="Andreopoulos W.B."/>
            <person name="Clum A."/>
            <person name="Lindquist E."/>
            <person name="Daum C."/>
            <person name="Ramamoorthy G.K."/>
            <person name="Gryganskyi A."/>
            <person name="Culley D."/>
            <person name="Magnuson J.K."/>
            <person name="James T.Y."/>
            <person name="O'Malley M.A."/>
            <person name="Stajich J.E."/>
            <person name="Spatafora J.W."/>
            <person name="Visel A."/>
            <person name="Grigoriev I.V."/>
        </authorList>
    </citation>
    <scope>NUCLEOTIDE SEQUENCE [LARGE SCALE GENOMIC DNA]</scope>
    <source>
        <strain evidence="7 8">NRRL 3116</strain>
    </source>
</reference>
<keyword evidence="3" id="KW-0689">Ribosomal protein</keyword>